<dbReference type="eggNOG" id="KOG0725">
    <property type="taxonomic scope" value="Eukaryota"/>
</dbReference>
<evidence type="ECO:0000313" key="5">
    <source>
        <dbReference type="Proteomes" id="UP000006702"/>
    </source>
</evidence>
<evidence type="ECO:0000313" key="4">
    <source>
        <dbReference type="EMBL" id="EAW20202.1"/>
    </source>
</evidence>
<dbReference type="AlphaFoldDB" id="A1DBG2"/>
<evidence type="ECO:0000256" key="3">
    <source>
        <dbReference type="ARBA" id="ARBA00023002"/>
    </source>
</evidence>
<dbReference type="EMBL" id="DS027694">
    <property type="protein sequence ID" value="EAW20202.1"/>
    <property type="molecule type" value="Genomic_DNA"/>
</dbReference>
<dbReference type="RefSeq" id="XP_001262099.1">
    <property type="nucleotide sequence ID" value="XM_001262098.1"/>
</dbReference>
<comment type="similarity">
    <text evidence="1">Belongs to the short-chain dehydrogenases/reductases (SDR) family.</text>
</comment>
<dbReference type="InterPro" id="IPR057571">
    <property type="entry name" value="SDR_PhqE-like"/>
</dbReference>
<dbReference type="KEGG" id="nfi:NFIA_098310"/>
<dbReference type="OMA" id="VVDTPWW"/>
<dbReference type="VEuPathDB" id="FungiDB:NFIA_098310"/>
<protein>
    <submittedName>
        <fullName evidence="4">Short-chain dehydrogenase</fullName>
    </submittedName>
</protein>
<keyword evidence="2" id="KW-0521">NADP</keyword>
<dbReference type="OrthoDB" id="294295at2759"/>
<dbReference type="HOGENOM" id="CLU_010194_15_2_1"/>
<dbReference type="PANTHER" id="PTHR43477:SF1">
    <property type="entry name" value="DIHYDROANTICAPSIN 7-DEHYDROGENASE"/>
    <property type="match status" value="1"/>
</dbReference>
<dbReference type="GeneID" id="4588345"/>
<keyword evidence="5" id="KW-1185">Reference proteome</keyword>
<evidence type="ECO:0000256" key="2">
    <source>
        <dbReference type="ARBA" id="ARBA00022857"/>
    </source>
</evidence>
<organism evidence="4 5">
    <name type="scientific">Neosartorya fischeri (strain ATCC 1020 / DSM 3700 / CBS 544.65 / FGSC A1164 / JCM 1740 / NRRL 181 / WB 181)</name>
    <name type="common">Aspergillus fischerianus</name>
    <dbReference type="NCBI Taxonomy" id="331117"/>
    <lineage>
        <taxon>Eukaryota</taxon>
        <taxon>Fungi</taxon>
        <taxon>Dikarya</taxon>
        <taxon>Ascomycota</taxon>
        <taxon>Pezizomycotina</taxon>
        <taxon>Eurotiomycetes</taxon>
        <taxon>Eurotiomycetidae</taxon>
        <taxon>Eurotiales</taxon>
        <taxon>Aspergillaceae</taxon>
        <taxon>Aspergillus</taxon>
        <taxon>Aspergillus subgen. Fumigati</taxon>
    </lineage>
</organism>
<dbReference type="SUPFAM" id="SSF51735">
    <property type="entry name" value="NAD(P)-binding Rossmann-fold domains"/>
    <property type="match status" value="1"/>
</dbReference>
<gene>
    <name evidence="4" type="ORF">NFIA_098310</name>
</gene>
<proteinExistence type="inferred from homology"/>
<dbReference type="PANTHER" id="PTHR43477">
    <property type="entry name" value="DIHYDROANTICAPSIN 7-DEHYDROGENASE"/>
    <property type="match status" value="1"/>
</dbReference>
<dbReference type="PRINTS" id="PR00081">
    <property type="entry name" value="GDHRDH"/>
</dbReference>
<dbReference type="InterPro" id="IPR036291">
    <property type="entry name" value="NAD(P)-bd_dom_sf"/>
</dbReference>
<keyword evidence="3" id="KW-0560">Oxidoreductase</keyword>
<dbReference type="CDD" id="cd05233">
    <property type="entry name" value="SDR_c"/>
    <property type="match status" value="1"/>
</dbReference>
<dbReference type="Proteomes" id="UP000006702">
    <property type="component" value="Unassembled WGS sequence"/>
</dbReference>
<accession>A1DBG2</accession>
<dbReference type="GO" id="GO:0016491">
    <property type="term" value="F:oxidoreductase activity"/>
    <property type="evidence" value="ECO:0007669"/>
    <property type="project" value="UniProtKB-KW"/>
</dbReference>
<dbReference type="InterPro" id="IPR002347">
    <property type="entry name" value="SDR_fam"/>
</dbReference>
<reference evidence="5" key="1">
    <citation type="journal article" date="2008" name="PLoS Genet.">
        <title>Genomic islands in the pathogenic filamentous fungus Aspergillus fumigatus.</title>
        <authorList>
            <person name="Fedorova N.D."/>
            <person name="Khaldi N."/>
            <person name="Joardar V.S."/>
            <person name="Maiti R."/>
            <person name="Amedeo P."/>
            <person name="Anderson M.J."/>
            <person name="Crabtree J."/>
            <person name="Silva J.C."/>
            <person name="Badger J.H."/>
            <person name="Albarraq A."/>
            <person name="Angiuoli S."/>
            <person name="Bussey H."/>
            <person name="Bowyer P."/>
            <person name="Cotty P.J."/>
            <person name="Dyer P.S."/>
            <person name="Egan A."/>
            <person name="Galens K."/>
            <person name="Fraser-Liggett C.M."/>
            <person name="Haas B.J."/>
            <person name="Inman J.M."/>
            <person name="Kent R."/>
            <person name="Lemieux S."/>
            <person name="Malavazi I."/>
            <person name="Orvis J."/>
            <person name="Roemer T."/>
            <person name="Ronning C.M."/>
            <person name="Sundaram J.P."/>
            <person name="Sutton G."/>
            <person name="Turner G."/>
            <person name="Venter J.C."/>
            <person name="White O.R."/>
            <person name="Whitty B.R."/>
            <person name="Youngman P."/>
            <person name="Wolfe K.H."/>
            <person name="Goldman G.H."/>
            <person name="Wortman J.R."/>
            <person name="Jiang B."/>
            <person name="Denning D.W."/>
            <person name="Nierman W.C."/>
        </authorList>
    </citation>
    <scope>NUCLEOTIDE SEQUENCE [LARGE SCALE GENOMIC DNA]</scope>
    <source>
        <strain evidence="5">ATCC 1020 / DSM 3700 / CBS 544.65 / FGSC A1164 / JCM 1740 / NRRL 181 / WB 181</strain>
    </source>
</reference>
<name>A1DBG2_NEOFI</name>
<dbReference type="Gene3D" id="3.40.50.720">
    <property type="entry name" value="NAD(P)-binding Rossmann-like Domain"/>
    <property type="match status" value="1"/>
</dbReference>
<sequence>MAVLNIKLISPIHSRPISSYINTYKIIFTMTTPTPNLVSINKLSGTRILIIGGTSGLGFAVARAALEHGASVLVASSRPEKVQSALSRLRTFYPDEQFTTRIAGTTVDLGDESTLESNILTLLDKATQPDLFPTNPSPNTAVTSGKSEKVLLDHIVFTAGDALRILPPTDPALDPAYIRALTTVRVLGSLMLAKHVPTYMAQSARSSLTLTSGAVAVRPPPGYSVGAMLGNAIIGLGRGLAVDLAPVRVNVVAPGAVRTELFGGLPEEVIEGLKGRTLTGELGRPEDVAEGYLGVMKDGFVTGVVVQSDGGMSIKA</sequence>
<evidence type="ECO:0000256" key="1">
    <source>
        <dbReference type="ARBA" id="ARBA00006484"/>
    </source>
</evidence>
<dbReference type="Pfam" id="PF23441">
    <property type="entry name" value="SDR"/>
    <property type="match status" value="2"/>
</dbReference>
<dbReference type="InterPro" id="IPR051122">
    <property type="entry name" value="SDR_DHRS6-like"/>
</dbReference>